<feature type="compositionally biased region" description="Basic and acidic residues" evidence="1">
    <location>
        <begin position="47"/>
        <end position="62"/>
    </location>
</feature>
<gene>
    <name evidence="2" type="ORF">GALL_335840</name>
</gene>
<dbReference type="EMBL" id="MLJW01000606">
    <property type="protein sequence ID" value="OIQ84599.1"/>
    <property type="molecule type" value="Genomic_DNA"/>
</dbReference>
<protein>
    <submittedName>
        <fullName evidence="2">Uncharacterized protein</fullName>
    </submittedName>
</protein>
<feature type="region of interest" description="Disordered" evidence="1">
    <location>
        <begin position="29"/>
        <end position="62"/>
    </location>
</feature>
<name>A0A1J5QXN8_9ZZZZ</name>
<comment type="caution">
    <text evidence="2">The sequence shown here is derived from an EMBL/GenBank/DDBJ whole genome shotgun (WGS) entry which is preliminary data.</text>
</comment>
<reference evidence="2" key="1">
    <citation type="submission" date="2016-10" db="EMBL/GenBank/DDBJ databases">
        <title>Sequence of Gallionella enrichment culture.</title>
        <authorList>
            <person name="Poehlein A."/>
            <person name="Muehling M."/>
            <person name="Daniel R."/>
        </authorList>
    </citation>
    <scope>NUCLEOTIDE SEQUENCE</scope>
</reference>
<evidence type="ECO:0000256" key="1">
    <source>
        <dbReference type="SAM" id="MobiDB-lite"/>
    </source>
</evidence>
<accession>A0A1J5QXN8</accession>
<dbReference type="AlphaFoldDB" id="A0A1J5QXN8"/>
<sequence length="62" mass="7069">MVLDVLRPVMVAAYADVYTDYSSEMPDAVRRAEDQPAAAGHRRRKRFGDDRMDVVVTTRDPE</sequence>
<organism evidence="2">
    <name type="scientific">mine drainage metagenome</name>
    <dbReference type="NCBI Taxonomy" id="410659"/>
    <lineage>
        <taxon>unclassified sequences</taxon>
        <taxon>metagenomes</taxon>
        <taxon>ecological metagenomes</taxon>
    </lineage>
</organism>
<evidence type="ECO:0000313" key="2">
    <source>
        <dbReference type="EMBL" id="OIQ84599.1"/>
    </source>
</evidence>
<proteinExistence type="predicted"/>